<evidence type="ECO:0000256" key="2">
    <source>
        <dbReference type="SAM" id="Phobius"/>
    </source>
</evidence>
<proteinExistence type="predicted"/>
<keyword evidence="2" id="KW-1133">Transmembrane helix</keyword>
<name>A0A5N5IRN3_9FLAO</name>
<keyword evidence="2" id="KW-0812">Transmembrane</keyword>
<sequence>MSEEKKDLGDKAEEAAKEFQEDVKQTFDPQNPDSGKTVAIIAHLTLIGWIIAIIMNSSNKTEIGSFYIRQILGIFLLGLVLGIIPVVNLIAWIFPFILWVISLIGAINGNQKPVFLVGEHFQNWFKSL</sequence>
<keyword evidence="4" id="KW-1185">Reference proteome</keyword>
<dbReference type="AlphaFoldDB" id="A0A5N5IRN3"/>
<organism evidence="3 4">
    <name type="scientific">Flagellimonas hadalis</name>
    <dbReference type="NCBI Taxonomy" id="2597517"/>
    <lineage>
        <taxon>Bacteria</taxon>
        <taxon>Pseudomonadati</taxon>
        <taxon>Bacteroidota</taxon>
        <taxon>Flavobacteriia</taxon>
        <taxon>Flavobacteriales</taxon>
        <taxon>Flavobacteriaceae</taxon>
        <taxon>Flagellimonas</taxon>
    </lineage>
</organism>
<dbReference type="OrthoDB" id="6400719at2"/>
<accession>A0A5N5IRN3</accession>
<feature type="compositionally biased region" description="Basic and acidic residues" evidence="1">
    <location>
        <begin position="1"/>
        <end position="25"/>
    </location>
</feature>
<protein>
    <submittedName>
        <fullName evidence="3">YtxH domain-containing protein</fullName>
    </submittedName>
</protein>
<dbReference type="RefSeq" id="WP_151889549.1">
    <property type="nucleotide sequence ID" value="NZ_VNIK02000002.1"/>
</dbReference>
<comment type="caution">
    <text evidence="3">The sequence shown here is derived from an EMBL/GenBank/DDBJ whole genome shotgun (WGS) entry which is preliminary data.</text>
</comment>
<feature type="transmembrane region" description="Helical" evidence="2">
    <location>
        <begin position="66"/>
        <end position="84"/>
    </location>
</feature>
<feature type="transmembrane region" description="Helical" evidence="2">
    <location>
        <begin position="37"/>
        <end position="54"/>
    </location>
</feature>
<reference evidence="3" key="1">
    <citation type="submission" date="2019-10" db="EMBL/GenBank/DDBJ databases">
        <title>Muricauda hadale sp. nov., a piezophilic bacterium isolated from hadopelagic water of the Mariana Trench.</title>
        <authorList>
            <person name="Wei Y."/>
        </authorList>
    </citation>
    <scope>NUCLEOTIDE SEQUENCE [LARGE SCALE GENOMIC DNA]</scope>
    <source>
        <strain evidence="3">MT-229</strain>
    </source>
</reference>
<feature type="region of interest" description="Disordered" evidence="1">
    <location>
        <begin position="1"/>
        <end position="32"/>
    </location>
</feature>
<evidence type="ECO:0000313" key="3">
    <source>
        <dbReference type="EMBL" id="KAB5490858.1"/>
    </source>
</evidence>
<gene>
    <name evidence="3" type="ORF">FOT42_005355</name>
</gene>
<dbReference type="EMBL" id="VNIK02000002">
    <property type="protein sequence ID" value="KAB5490858.1"/>
    <property type="molecule type" value="Genomic_DNA"/>
</dbReference>
<keyword evidence="2" id="KW-0472">Membrane</keyword>
<evidence type="ECO:0000256" key="1">
    <source>
        <dbReference type="SAM" id="MobiDB-lite"/>
    </source>
</evidence>
<dbReference type="Proteomes" id="UP000319204">
    <property type="component" value="Unassembled WGS sequence"/>
</dbReference>
<evidence type="ECO:0000313" key="4">
    <source>
        <dbReference type="Proteomes" id="UP000319204"/>
    </source>
</evidence>